<keyword evidence="1" id="KW-0808">Transferase</keyword>
<gene>
    <name evidence="6" type="ORF">GRI65_14705</name>
</gene>
<dbReference type="RefSeq" id="WP_160757342.1">
    <property type="nucleotide sequence ID" value="NZ_WTYL01000005.1"/>
</dbReference>
<keyword evidence="3" id="KW-0418">Kinase</keyword>
<dbReference type="SUPFAM" id="SSF48452">
    <property type="entry name" value="TPR-like"/>
    <property type="match status" value="2"/>
</dbReference>
<keyword evidence="4" id="KW-0067">ATP-binding</keyword>
<sequence>MTQEVNLSEWTKVDSAFDFALSLPEGDQTGWIDRHFAGEPELRMRTRLLLERAMAADRLFEDLGRRRDTVFANLLPDTRTGDKDAADVRIGRHYGPWKVIRRIGAGGLAEVYEVERDDGRYDQKAALKIMRASLLGADALDLFKRERRVLASLDHPGLIRIIDGGETATGAPWLVMEHVDGVPINVWCEGLANSASLELMAQAADALQAAHARLILHGDIKPDHVVVVAESGSIKLLDFGIAQLLDDNGTGAAALAVTPAIASPEQRAGIPMTTASDIYQLGLILQQILASGTAEPRHAAVVRMALGSGTSAQYASAAELAADLRNLAAERPVMALPDSRMESAVRVIRNNRMAATLALTAVLGLIGWGVSASIYAGEIERQRNAAVAATDRAERGRAMLLNLFRRADPLELDAAGPQPAGTLKMLDSALEDARLNLSQDPELVADLIGWTARAHHRADDLPGAQALAADSAAMILRRSGSQSSNYVSALAFQGYLQTLGDDAAGGRNTVERAMSLLGGIAVPDRHVLDALLALAWSHEGDWERQRVLFTRAMVLAQQLGQISAQVEAGAGLGRSLTGLGEHDAAQIQLDQALALAMAKYGSGHPRLALVFSDLGRLAKDRGQPELAIRHHRKALELSIEAFGPGYSRNISHRNNLATALAETDRIGEAVAQFRLLLGQTSEKSGPNSLEAGEVLQNLGAAQVQAGQFAAAESALGRADAIFAAHLPDGHPRRAFPSLTRAEMRIAQSRFAEAQADAVRALSILTVAFPQGHFATEVARCRVGIALIGQGRPALARPFVQTASRTLAASTTPVLPRYIEPCRRAALGL</sequence>
<evidence type="ECO:0000256" key="4">
    <source>
        <dbReference type="ARBA" id="ARBA00022840"/>
    </source>
</evidence>
<dbReference type="InterPro" id="IPR011009">
    <property type="entry name" value="Kinase-like_dom_sf"/>
</dbReference>
<dbReference type="SUPFAM" id="SSF56112">
    <property type="entry name" value="Protein kinase-like (PK-like)"/>
    <property type="match status" value="1"/>
</dbReference>
<dbReference type="AlphaFoldDB" id="A0A845B368"/>
<dbReference type="EMBL" id="WTYL01000005">
    <property type="protein sequence ID" value="MXP45701.1"/>
    <property type="molecule type" value="Genomic_DNA"/>
</dbReference>
<dbReference type="InterPro" id="IPR000719">
    <property type="entry name" value="Prot_kinase_dom"/>
</dbReference>
<evidence type="ECO:0000256" key="3">
    <source>
        <dbReference type="ARBA" id="ARBA00022777"/>
    </source>
</evidence>
<evidence type="ECO:0000256" key="2">
    <source>
        <dbReference type="ARBA" id="ARBA00022741"/>
    </source>
</evidence>
<name>A0A845B368_9SPHN</name>
<dbReference type="PANTHER" id="PTHR43289:SF34">
    <property type="entry name" value="SERINE_THREONINE-PROTEIN KINASE YBDM-RELATED"/>
    <property type="match status" value="1"/>
</dbReference>
<dbReference type="Gene3D" id="1.10.510.10">
    <property type="entry name" value="Transferase(Phosphotransferase) domain 1"/>
    <property type="match status" value="1"/>
</dbReference>
<organism evidence="6 7">
    <name type="scientific">Allopontixanthobacter sediminis</name>
    <dbReference type="NCBI Taxonomy" id="1689985"/>
    <lineage>
        <taxon>Bacteria</taxon>
        <taxon>Pseudomonadati</taxon>
        <taxon>Pseudomonadota</taxon>
        <taxon>Alphaproteobacteria</taxon>
        <taxon>Sphingomonadales</taxon>
        <taxon>Erythrobacteraceae</taxon>
        <taxon>Allopontixanthobacter</taxon>
    </lineage>
</organism>
<protein>
    <submittedName>
        <fullName evidence="6">Tetratricopeptide repeat protein</fullName>
    </submittedName>
</protein>
<dbReference type="PROSITE" id="PS50011">
    <property type="entry name" value="PROTEIN_KINASE_DOM"/>
    <property type="match status" value="1"/>
</dbReference>
<dbReference type="InterPro" id="IPR011990">
    <property type="entry name" value="TPR-like_helical_dom_sf"/>
</dbReference>
<evidence type="ECO:0000256" key="1">
    <source>
        <dbReference type="ARBA" id="ARBA00022679"/>
    </source>
</evidence>
<dbReference type="GO" id="GO:0004674">
    <property type="term" value="F:protein serine/threonine kinase activity"/>
    <property type="evidence" value="ECO:0007669"/>
    <property type="project" value="TreeGrafter"/>
</dbReference>
<dbReference type="Gene3D" id="3.30.200.20">
    <property type="entry name" value="Phosphorylase Kinase, domain 1"/>
    <property type="match status" value="1"/>
</dbReference>
<dbReference type="PANTHER" id="PTHR43289">
    <property type="entry name" value="MITOGEN-ACTIVATED PROTEIN KINASE KINASE KINASE 20-RELATED"/>
    <property type="match status" value="1"/>
</dbReference>
<dbReference type="Gene3D" id="1.25.40.10">
    <property type="entry name" value="Tetratricopeptide repeat domain"/>
    <property type="match status" value="2"/>
</dbReference>
<proteinExistence type="predicted"/>
<dbReference type="Proteomes" id="UP000431922">
    <property type="component" value="Unassembled WGS sequence"/>
</dbReference>
<evidence type="ECO:0000313" key="6">
    <source>
        <dbReference type="EMBL" id="MXP45701.1"/>
    </source>
</evidence>
<accession>A0A845B368</accession>
<dbReference type="OrthoDB" id="9801841at2"/>
<keyword evidence="2" id="KW-0547">Nucleotide-binding</keyword>
<dbReference type="Pfam" id="PF00069">
    <property type="entry name" value="Pkinase"/>
    <property type="match status" value="1"/>
</dbReference>
<feature type="domain" description="Protein kinase" evidence="5">
    <location>
        <begin position="97"/>
        <end position="366"/>
    </location>
</feature>
<evidence type="ECO:0000259" key="5">
    <source>
        <dbReference type="PROSITE" id="PS50011"/>
    </source>
</evidence>
<dbReference type="Pfam" id="PF13424">
    <property type="entry name" value="TPR_12"/>
    <property type="match status" value="1"/>
</dbReference>
<reference evidence="6 7" key="1">
    <citation type="submission" date="2019-12" db="EMBL/GenBank/DDBJ databases">
        <title>Genomic-based taxomic classification of the family Erythrobacteraceae.</title>
        <authorList>
            <person name="Xu L."/>
        </authorList>
    </citation>
    <scope>NUCLEOTIDE SEQUENCE [LARGE SCALE GENOMIC DNA]</scope>
    <source>
        <strain evidence="6 7">KCTC 42453</strain>
    </source>
</reference>
<keyword evidence="7" id="KW-1185">Reference proteome</keyword>
<evidence type="ECO:0000313" key="7">
    <source>
        <dbReference type="Proteomes" id="UP000431922"/>
    </source>
</evidence>
<comment type="caution">
    <text evidence="6">The sequence shown here is derived from an EMBL/GenBank/DDBJ whole genome shotgun (WGS) entry which is preliminary data.</text>
</comment>
<dbReference type="GO" id="GO:0005524">
    <property type="term" value="F:ATP binding"/>
    <property type="evidence" value="ECO:0007669"/>
    <property type="project" value="UniProtKB-KW"/>
</dbReference>